<gene>
    <name evidence="1" type="ORF">QJS10_CPA03g00859</name>
</gene>
<evidence type="ECO:0000313" key="1">
    <source>
        <dbReference type="EMBL" id="KAK1321842.1"/>
    </source>
</evidence>
<dbReference type="AlphaFoldDB" id="A0AAV9F8H3"/>
<accession>A0AAV9F8H3</accession>
<dbReference type="Proteomes" id="UP001180020">
    <property type="component" value="Unassembled WGS sequence"/>
</dbReference>
<name>A0AAV9F8H3_ACOCL</name>
<comment type="caution">
    <text evidence="1">The sequence shown here is derived from an EMBL/GenBank/DDBJ whole genome shotgun (WGS) entry which is preliminary data.</text>
</comment>
<proteinExistence type="predicted"/>
<evidence type="ECO:0000313" key="2">
    <source>
        <dbReference type="Proteomes" id="UP001180020"/>
    </source>
</evidence>
<keyword evidence="2" id="KW-1185">Reference proteome</keyword>
<protein>
    <submittedName>
        <fullName evidence="1">Uncharacterized protein</fullName>
    </submittedName>
</protein>
<dbReference type="EMBL" id="JAUJYO010000003">
    <property type="protein sequence ID" value="KAK1321842.1"/>
    <property type="molecule type" value="Genomic_DNA"/>
</dbReference>
<sequence>MDISTIYRYTDIDDWLPHFVVLHGSCIVYYINSTGESVVKCISSRQNQQTANTTIDSSHALP</sequence>
<reference evidence="1" key="1">
    <citation type="journal article" date="2023" name="Nat. Commun.">
        <title>Diploid and tetraploid genomes of Acorus and the evolution of monocots.</title>
        <authorList>
            <person name="Ma L."/>
            <person name="Liu K.W."/>
            <person name="Li Z."/>
            <person name="Hsiao Y.Y."/>
            <person name="Qi Y."/>
            <person name="Fu T."/>
            <person name="Tang G.D."/>
            <person name="Zhang D."/>
            <person name="Sun W.H."/>
            <person name="Liu D.K."/>
            <person name="Li Y."/>
            <person name="Chen G.Z."/>
            <person name="Liu X.D."/>
            <person name="Liao X.Y."/>
            <person name="Jiang Y.T."/>
            <person name="Yu X."/>
            <person name="Hao Y."/>
            <person name="Huang J."/>
            <person name="Zhao X.W."/>
            <person name="Ke S."/>
            <person name="Chen Y.Y."/>
            <person name="Wu W.L."/>
            <person name="Hsu J.L."/>
            <person name="Lin Y.F."/>
            <person name="Huang M.D."/>
            <person name="Li C.Y."/>
            <person name="Huang L."/>
            <person name="Wang Z.W."/>
            <person name="Zhao X."/>
            <person name="Zhong W.Y."/>
            <person name="Peng D.H."/>
            <person name="Ahmad S."/>
            <person name="Lan S."/>
            <person name="Zhang J.S."/>
            <person name="Tsai W.C."/>
            <person name="Van de Peer Y."/>
            <person name="Liu Z.J."/>
        </authorList>
    </citation>
    <scope>NUCLEOTIDE SEQUENCE</scope>
    <source>
        <strain evidence="1">CP</strain>
    </source>
</reference>
<organism evidence="1 2">
    <name type="scientific">Acorus calamus</name>
    <name type="common">Sweet flag</name>
    <dbReference type="NCBI Taxonomy" id="4465"/>
    <lineage>
        <taxon>Eukaryota</taxon>
        <taxon>Viridiplantae</taxon>
        <taxon>Streptophyta</taxon>
        <taxon>Embryophyta</taxon>
        <taxon>Tracheophyta</taxon>
        <taxon>Spermatophyta</taxon>
        <taxon>Magnoliopsida</taxon>
        <taxon>Liliopsida</taxon>
        <taxon>Acoraceae</taxon>
        <taxon>Acorus</taxon>
    </lineage>
</organism>
<reference evidence="1" key="2">
    <citation type="submission" date="2023-06" db="EMBL/GenBank/DDBJ databases">
        <authorList>
            <person name="Ma L."/>
            <person name="Liu K.-W."/>
            <person name="Li Z."/>
            <person name="Hsiao Y.-Y."/>
            <person name="Qi Y."/>
            <person name="Fu T."/>
            <person name="Tang G."/>
            <person name="Zhang D."/>
            <person name="Sun W.-H."/>
            <person name="Liu D.-K."/>
            <person name="Li Y."/>
            <person name="Chen G.-Z."/>
            <person name="Liu X.-D."/>
            <person name="Liao X.-Y."/>
            <person name="Jiang Y.-T."/>
            <person name="Yu X."/>
            <person name="Hao Y."/>
            <person name="Huang J."/>
            <person name="Zhao X.-W."/>
            <person name="Ke S."/>
            <person name="Chen Y.-Y."/>
            <person name="Wu W.-L."/>
            <person name="Hsu J.-L."/>
            <person name="Lin Y.-F."/>
            <person name="Huang M.-D."/>
            <person name="Li C.-Y."/>
            <person name="Huang L."/>
            <person name="Wang Z.-W."/>
            <person name="Zhao X."/>
            <person name="Zhong W.-Y."/>
            <person name="Peng D.-H."/>
            <person name="Ahmad S."/>
            <person name="Lan S."/>
            <person name="Zhang J.-S."/>
            <person name="Tsai W.-C."/>
            <person name="Van De Peer Y."/>
            <person name="Liu Z.-J."/>
        </authorList>
    </citation>
    <scope>NUCLEOTIDE SEQUENCE</scope>
    <source>
        <strain evidence="1">CP</strain>
        <tissue evidence="1">Leaves</tissue>
    </source>
</reference>